<feature type="signal peptide" evidence="1">
    <location>
        <begin position="1"/>
        <end position="20"/>
    </location>
</feature>
<dbReference type="InterPro" id="IPR021428">
    <property type="entry name" value="DUF3078"/>
</dbReference>
<sequence length="372" mass="41984">MTKKIILAFFATVLATMSYAQEELVDVQKVAADAAVAIDKAPEPEKAKEPAAKYWKTSLQTKLDLGQTSLTNWAAGGYNTVSLKTFIDANANYAKGEMFWNNRLQLDYGFLYSADKPILQKSDDRIYLESKWGYQATKNLYYSANFSFRSQFSNTYDFPTPTQKADGSTLPDGEDYDAADWRAARVLKSGFLSPAYTNLALGLDYKPLKWLTVNFAPLTGGFVIVDDPYLRKAYGQPLKKQWEGTDEADLPTDSDGNIRGDVYKAAKFEFGAQLKVDFKVNVNDNFAFSSQVVLFSDYLDKPQNLRVNWDNRIDWKVAKFFSFTVMTNLIYDDNVIIQTPAELKAGKPGKQRIQFKESLSFGFVYTFASKNS</sequence>
<comment type="caution">
    <text evidence="2">The sequence shown here is derived from an EMBL/GenBank/DDBJ whole genome shotgun (WGS) entry which is preliminary data.</text>
</comment>
<reference evidence="2" key="1">
    <citation type="submission" date="2020-10" db="EMBL/GenBank/DDBJ databases">
        <authorList>
            <person name="Gilroy R."/>
        </authorList>
    </citation>
    <scope>NUCLEOTIDE SEQUENCE</scope>
    <source>
        <strain evidence="2">B2-16538</strain>
    </source>
</reference>
<keyword evidence="1" id="KW-0732">Signal</keyword>
<evidence type="ECO:0000256" key="1">
    <source>
        <dbReference type="SAM" id="SignalP"/>
    </source>
</evidence>
<organism evidence="2 3">
    <name type="scientific">Candidatus Cryptobacteroides excrementavium</name>
    <dbReference type="NCBI Taxonomy" id="2840759"/>
    <lineage>
        <taxon>Bacteria</taxon>
        <taxon>Pseudomonadati</taxon>
        <taxon>Bacteroidota</taxon>
        <taxon>Bacteroidia</taxon>
        <taxon>Bacteroidales</taxon>
        <taxon>Candidatus Cryptobacteroides</taxon>
    </lineage>
</organism>
<dbReference type="Pfam" id="PF11276">
    <property type="entry name" value="DUF3078"/>
    <property type="match status" value="1"/>
</dbReference>
<reference evidence="2" key="2">
    <citation type="journal article" date="2021" name="PeerJ">
        <title>Extensive microbial diversity within the chicken gut microbiome revealed by metagenomics and culture.</title>
        <authorList>
            <person name="Gilroy R."/>
            <person name="Ravi A."/>
            <person name="Getino M."/>
            <person name="Pursley I."/>
            <person name="Horton D.L."/>
            <person name="Alikhan N.F."/>
            <person name="Baker D."/>
            <person name="Gharbi K."/>
            <person name="Hall N."/>
            <person name="Watson M."/>
            <person name="Adriaenssens E.M."/>
            <person name="Foster-Nyarko E."/>
            <person name="Jarju S."/>
            <person name="Secka A."/>
            <person name="Antonio M."/>
            <person name="Oren A."/>
            <person name="Chaudhuri R.R."/>
            <person name="La Ragione R."/>
            <person name="Hildebrand F."/>
            <person name="Pallen M.J."/>
        </authorList>
    </citation>
    <scope>NUCLEOTIDE SEQUENCE</scope>
    <source>
        <strain evidence="2">B2-16538</strain>
    </source>
</reference>
<name>A0A9D9NR23_9BACT</name>
<dbReference type="Proteomes" id="UP000823750">
    <property type="component" value="Unassembled WGS sequence"/>
</dbReference>
<feature type="chain" id="PRO_5039534835" evidence="1">
    <location>
        <begin position="21"/>
        <end position="372"/>
    </location>
</feature>
<proteinExistence type="predicted"/>
<dbReference type="EMBL" id="JADILX010000006">
    <property type="protein sequence ID" value="MBO8484866.1"/>
    <property type="molecule type" value="Genomic_DNA"/>
</dbReference>
<gene>
    <name evidence="2" type="ORF">IAB78_00380</name>
</gene>
<accession>A0A9D9NR23</accession>
<protein>
    <submittedName>
        <fullName evidence="2">DUF3078 domain-containing protein</fullName>
    </submittedName>
</protein>
<evidence type="ECO:0000313" key="3">
    <source>
        <dbReference type="Proteomes" id="UP000823750"/>
    </source>
</evidence>
<dbReference type="AlphaFoldDB" id="A0A9D9NR23"/>
<evidence type="ECO:0000313" key="2">
    <source>
        <dbReference type="EMBL" id="MBO8484866.1"/>
    </source>
</evidence>